<keyword evidence="2" id="KW-1185">Reference proteome</keyword>
<name>A0AAD8AEU9_DIPPU</name>
<feature type="non-terminal residue" evidence="1">
    <location>
        <position position="164"/>
    </location>
</feature>
<accession>A0AAD8AEU9</accession>
<organism evidence="1 2">
    <name type="scientific">Diploptera punctata</name>
    <name type="common">Pacific beetle cockroach</name>
    <dbReference type="NCBI Taxonomy" id="6984"/>
    <lineage>
        <taxon>Eukaryota</taxon>
        <taxon>Metazoa</taxon>
        <taxon>Ecdysozoa</taxon>
        <taxon>Arthropoda</taxon>
        <taxon>Hexapoda</taxon>
        <taxon>Insecta</taxon>
        <taxon>Pterygota</taxon>
        <taxon>Neoptera</taxon>
        <taxon>Polyneoptera</taxon>
        <taxon>Dictyoptera</taxon>
        <taxon>Blattodea</taxon>
        <taxon>Blaberoidea</taxon>
        <taxon>Blaberidae</taxon>
        <taxon>Diplopterinae</taxon>
        <taxon>Diploptera</taxon>
    </lineage>
</organism>
<reference evidence="1" key="2">
    <citation type="submission" date="2023-05" db="EMBL/GenBank/DDBJ databases">
        <authorList>
            <person name="Fouks B."/>
        </authorList>
    </citation>
    <scope>NUCLEOTIDE SEQUENCE</scope>
    <source>
        <strain evidence="1">Stay&amp;Tobe</strain>
        <tissue evidence="1">Testes</tissue>
    </source>
</reference>
<feature type="non-terminal residue" evidence="1">
    <location>
        <position position="1"/>
    </location>
</feature>
<sequence length="164" mass="19598">ITTITCCRLRILRLRDCLEVNESSLCKTGIYNFKHFNIFYIRNYTIFEHSDSPRKSKYKYVFRFFEESTDTNSHHDSTDIFCYSRWENIFDYIFRMYNLKVLAFLLLVKAKEEACYEYNGVCNTNVPRRPTNDNETNSAESVYCGMKSRSRVPYVVNDDCRPFP</sequence>
<comment type="caution">
    <text evidence="1">The sequence shown here is derived from an EMBL/GenBank/DDBJ whole genome shotgun (WGS) entry which is preliminary data.</text>
</comment>
<protein>
    <submittedName>
        <fullName evidence="1">Uncharacterized protein</fullName>
    </submittedName>
</protein>
<gene>
    <name evidence="1" type="ORF">L9F63_012380</name>
</gene>
<proteinExistence type="predicted"/>
<dbReference type="EMBL" id="JASPKZ010001979">
    <property type="protein sequence ID" value="KAJ9596588.1"/>
    <property type="molecule type" value="Genomic_DNA"/>
</dbReference>
<reference evidence="1" key="1">
    <citation type="journal article" date="2023" name="IScience">
        <title>Live-bearing cockroach genome reveals convergent evolutionary mechanisms linked to viviparity in insects and beyond.</title>
        <authorList>
            <person name="Fouks B."/>
            <person name="Harrison M.C."/>
            <person name="Mikhailova A.A."/>
            <person name="Marchal E."/>
            <person name="English S."/>
            <person name="Carruthers M."/>
            <person name="Jennings E.C."/>
            <person name="Chiamaka E.L."/>
            <person name="Frigard R.A."/>
            <person name="Pippel M."/>
            <person name="Attardo G.M."/>
            <person name="Benoit J.B."/>
            <person name="Bornberg-Bauer E."/>
            <person name="Tobe S.S."/>
        </authorList>
    </citation>
    <scope>NUCLEOTIDE SEQUENCE</scope>
    <source>
        <strain evidence="1">Stay&amp;Tobe</strain>
    </source>
</reference>
<evidence type="ECO:0000313" key="1">
    <source>
        <dbReference type="EMBL" id="KAJ9596588.1"/>
    </source>
</evidence>
<evidence type="ECO:0000313" key="2">
    <source>
        <dbReference type="Proteomes" id="UP001233999"/>
    </source>
</evidence>
<dbReference type="Proteomes" id="UP001233999">
    <property type="component" value="Unassembled WGS sequence"/>
</dbReference>
<dbReference type="AlphaFoldDB" id="A0AAD8AEU9"/>